<evidence type="ECO:0000256" key="1">
    <source>
        <dbReference type="ARBA" id="ARBA00022490"/>
    </source>
</evidence>
<organism evidence="3 4">
    <name type="scientific">Streptomyces lasiicapitis</name>
    <dbReference type="NCBI Taxonomy" id="1923961"/>
    <lineage>
        <taxon>Bacteria</taxon>
        <taxon>Bacillati</taxon>
        <taxon>Actinomycetota</taxon>
        <taxon>Actinomycetes</taxon>
        <taxon>Kitasatosporales</taxon>
        <taxon>Streptomycetaceae</taxon>
        <taxon>Streptomyces</taxon>
    </lineage>
</organism>
<protein>
    <recommendedName>
        <fullName evidence="2">Beta-ketoacyl-[acyl-carrier-protein] synthase III N-terminal domain-containing protein</fullName>
    </recommendedName>
</protein>
<comment type="caution">
    <text evidence="3">The sequence shown here is derived from an EMBL/GenBank/DDBJ whole genome shotgun (WGS) entry which is preliminary data.</text>
</comment>
<keyword evidence="1" id="KW-0963">Cytoplasm</keyword>
<evidence type="ECO:0000313" key="3">
    <source>
        <dbReference type="EMBL" id="GGO57013.1"/>
    </source>
</evidence>
<dbReference type="Gene3D" id="3.40.47.10">
    <property type="match status" value="2"/>
</dbReference>
<feature type="domain" description="Beta-ketoacyl-[acyl-carrier-protein] synthase III N-terminal" evidence="2">
    <location>
        <begin position="111"/>
        <end position="178"/>
    </location>
</feature>
<reference evidence="4" key="1">
    <citation type="journal article" date="2019" name="Int. J. Syst. Evol. Microbiol.">
        <title>The Global Catalogue of Microorganisms (GCM) 10K type strain sequencing project: providing services to taxonomists for standard genome sequencing and annotation.</title>
        <authorList>
            <consortium name="The Broad Institute Genomics Platform"/>
            <consortium name="The Broad Institute Genome Sequencing Center for Infectious Disease"/>
            <person name="Wu L."/>
            <person name="Ma J."/>
        </authorList>
    </citation>
    <scope>NUCLEOTIDE SEQUENCE [LARGE SCALE GENOMIC DNA]</scope>
    <source>
        <strain evidence="4">CGMCC 4.7349</strain>
    </source>
</reference>
<dbReference type="RefSeq" id="WP_164322337.1">
    <property type="nucleotide sequence ID" value="NZ_BMNG01000020.1"/>
</dbReference>
<dbReference type="InterPro" id="IPR016039">
    <property type="entry name" value="Thiolase-like"/>
</dbReference>
<evidence type="ECO:0000313" key="4">
    <source>
        <dbReference type="Proteomes" id="UP000656881"/>
    </source>
</evidence>
<dbReference type="Pfam" id="PF08545">
    <property type="entry name" value="ACP_syn_III"/>
    <property type="match status" value="1"/>
</dbReference>
<accession>A0ABQ2MS97</accession>
<dbReference type="PANTHER" id="PTHR34069">
    <property type="entry name" value="3-OXOACYL-[ACYL-CARRIER-PROTEIN] SYNTHASE 3"/>
    <property type="match status" value="1"/>
</dbReference>
<dbReference type="InterPro" id="IPR013751">
    <property type="entry name" value="ACP_syn_III_N"/>
</dbReference>
<sequence>MRNRLPLGIAAVVSWFPPDRDRVQDAVAAGRVDAGAAEAMRYTELPVAAVDSAPEMAVRAARAVLRRAHCAPERVGLLMHAWMHFQGHEVWSPAHYLASELGAVKALPVGVQQACNGAAMALELAADHLAARPDSGYVLVTAADRFPAEGFDRWRGDYGIAYGDSGTAVLLHQPDPAADELLLLSLATAAAPELEGMHRGDDPFAPVSRWYGDQVDIRRTKAAYVRAHGPEKFAHASRTRLAHVIRESLKGAGLGPRDRRLRAVLLPRLGHRHLQETYAEVIGELVGAEILELGRNSGHLGPGDVLANMASLRELRLLESGEVALIVNVGAGYTWSSLAVEACARSPRA</sequence>
<dbReference type="SUPFAM" id="SSF53901">
    <property type="entry name" value="Thiolase-like"/>
    <property type="match status" value="1"/>
</dbReference>
<dbReference type="Proteomes" id="UP000656881">
    <property type="component" value="Unassembled WGS sequence"/>
</dbReference>
<name>A0ABQ2MS97_9ACTN</name>
<proteinExistence type="predicted"/>
<dbReference type="EMBL" id="BMNG01000020">
    <property type="protein sequence ID" value="GGO57013.1"/>
    <property type="molecule type" value="Genomic_DNA"/>
</dbReference>
<dbReference type="PANTHER" id="PTHR34069:SF2">
    <property type="entry name" value="BETA-KETOACYL-[ACYL-CARRIER-PROTEIN] SYNTHASE III"/>
    <property type="match status" value="1"/>
</dbReference>
<evidence type="ECO:0000259" key="2">
    <source>
        <dbReference type="Pfam" id="PF08545"/>
    </source>
</evidence>
<dbReference type="CDD" id="cd00827">
    <property type="entry name" value="init_cond_enzymes"/>
    <property type="match status" value="1"/>
</dbReference>
<keyword evidence="4" id="KW-1185">Reference proteome</keyword>
<gene>
    <name evidence="3" type="ORF">GCM10012286_72840</name>
</gene>